<keyword evidence="4" id="KW-1185">Reference proteome</keyword>
<feature type="transmembrane region" description="Helical" evidence="1">
    <location>
        <begin position="12"/>
        <end position="37"/>
    </location>
</feature>
<dbReference type="EMBL" id="CAXLJM020000076">
    <property type="protein sequence ID" value="CAL8129251.1"/>
    <property type="molecule type" value="Genomic_DNA"/>
</dbReference>
<keyword evidence="1" id="KW-0812">Transmembrane</keyword>
<proteinExistence type="predicted"/>
<evidence type="ECO:0000256" key="1">
    <source>
        <dbReference type="SAM" id="Phobius"/>
    </source>
</evidence>
<dbReference type="PANTHER" id="PTHR31650:SF1">
    <property type="entry name" value="WAX ESTER SYNTHASE_DIACYLGLYCEROL ACYLTRANSFERASE 4-RELATED"/>
    <property type="match status" value="1"/>
</dbReference>
<sequence>MQYEFLQRCKKYPLALIHNIQVCLETVAILFILLLSLPFSVCRWFVIQFAYRFRNDLGKILSHLDIVCDNEHEASVDVDCSKHVSQNSVLFTLVLDGILKLSDLQYNFKMNVINTEKYTQLQQYPTNFMGYRFWKQDESFILENHVVQENFEGSLSNLHENLLNRPFLPKRSPWELVLIQNKENKQTILGFRISHTMSDAKSAMKLLFNHLGQKPFNQEAVGKGKTLSLPFKIIKTIPTLISLVNTAIRGRNHPWKNYNFDDNQTPYSVTFSNPLSLPDIKAIAKKNNASGSSVIMAAITGAIHNLQEATLRRKTLCMYPLPKENHPDTEMKNHFYTPVVSLPTRESCPKKRLAECHQRFINLRKNHNEKLQEVVLVSVNLPGPVRKYLPKNQLAPMIITNNVGAKEEFEIGGFPVVKLCGSFALLEGTVGVGFFTLSYGDELNISVIAKGNTISRKTLNKLAEGIGTELEILKGL</sequence>
<accession>A0ABP1RJW9</accession>
<gene>
    <name evidence="3" type="ORF">ODALV1_LOCUS23012</name>
</gene>
<protein>
    <recommendedName>
        <fullName evidence="2">O-acyltransferase WSD1 C-terminal domain-containing protein</fullName>
    </recommendedName>
</protein>
<evidence type="ECO:0000313" key="4">
    <source>
        <dbReference type="Proteomes" id="UP001642540"/>
    </source>
</evidence>
<dbReference type="InterPro" id="IPR045034">
    <property type="entry name" value="O-acyltransferase_WSD1-like"/>
</dbReference>
<organism evidence="3 4">
    <name type="scientific">Orchesella dallaii</name>
    <dbReference type="NCBI Taxonomy" id="48710"/>
    <lineage>
        <taxon>Eukaryota</taxon>
        <taxon>Metazoa</taxon>
        <taxon>Ecdysozoa</taxon>
        <taxon>Arthropoda</taxon>
        <taxon>Hexapoda</taxon>
        <taxon>Collembola</taxon>
        <taxon>Entomobryomorpha</taxon>
        <taxon>Entomobryoidea</taxon>
        <taxon>Orchesellidae</taxon>
        <taxon>Orchesellinae</taxon>
        <taxon>Orchesella</taxon>
    </lineage>
</organism>
<feature type="domain" description="O-acyltransferase WSD1 C-terminal" evidence="2">
    <location>
        <begin position="333"/>
        <end position="474"/>
    </location>
</feature>
<evidence type="ECO:0000313" key="3">
    <source>
        <dbReference type="EMBL" id="CAL8129251.1"/>
    </source>
</evidence>
<reference evidence="3 4" key="1">
    <citation type="submission" date="2024-08" db="EMBL/GenBank/DDBJ databases">
        <authorList>
            <person name="Cucini C."/>
            <person name="Frati F."/>
        </authorList>
    </citation>
    <scope>NUCLEOTIDE SEQUENCE [LARGE SCALE GENOMIC DNA]</scope>
</reference>
<evidence type="ECO:0000259" key="2">
    <source>
        <dbReference type="Pfam" id="PF06974"/>
    </source>
</evidence>
<dbReference type="Pfam" id="PF06974">
    <property type="entry name" value="WS_DGAT_C"/>
    <property type="match status" value="1"/>
</dbReference>
<name>A0ABP1RJW9_9HEXA</name>
<dbReference type="PANTHER" id="PTHR31650">
    <property type="entry name" value="O-ACYLTRANSFERASE (WSD1-LIKE) FAMILY PROTEIN"/>
    <property type="match status" value="1"/>
</dbReference>
<dbReference type="InterPro" id="IPR009721">
    <property type="entry name" value="O-acyltransferase_WSD1_C"/>
</dbReference>
<keyword evidence="1" id="KW-1133">Transmembrane helix</keyword>
<dbReference type="Proteomes" id="UP001642540">
    <property type="component" value="Unassembled WGS sequence"/>
</dbReference>
<keyword evidence="1" id="KW-0472">Membrane</keyword>
<comment type="caution">
    <text evidence="3">The sequence shown here is derived from an EMBL/GenBank/DDBJ whole genome shotgun (WGS) entry which is preliminary data.</text>
</comment>